<evidence type="ECO:0000256" key="4">
    <source>
        <dbReference type="SAM" id="MobiDB-lite"/>
    </source>
</evidence>
<dbReference type="FunCoup" id="E8R1X7">
    <property type="interactions" value="380"/>
</dbReference>
<dbReference type="NCBIfam" id="NF003843">
    <property type="entry name" value="PRK05422.1"/>
    <property type="match status" value="1"/>
</dbReference>
<proteinExistence type="inferred from homology"/>
<dbReference type="GO" id="GO:0070930">
    <property type="term" value="P:trans-translation-dependent protein tagging"/>
    <property type="evidence" value="ECO:0007669"/>
    <property type="project" value="TreeGrafter"/>
</dbReference>
<dbReference type="CDD" id="cd09294">
    <property type="entry name" value="SmpB"/>
    <property type="match status" value="1"/>
</dbReference>
<sequence length="178" mass="20056">MSKAKPKPTAPASSPASSKNKGKGKADEAAGIKVVARNRRARFEYDLLEKIEAGLVLTGTEVKSLRNGKANLEDSYAMLDREELWLHGADIPEYLQANRMNHKPKRSRKLLLHRREINRLASKTAERGLTIVPLSIYFKNGIAKVEIAVARGRKLYDKRQALKEQDAKRDIDRALRRG</sequence>
<dbReference type="STRING" id="575540.Isop_1827"/>
<dbReference type="eggNOG" id="COG0691">
    <property type="taxonomic scope" value="Bacteria"/>
</dbReference>
<dbReference type="Gene3D" id="2.40.280.10">
    <property type="match status" value="1"/>
</dbReference>
<dbReference type="OrthoDB" id="9805462at2"/>
<feature type="region of interest" description="Disordered" evidence="4">
    <location>
        <begin position="1"/>
        <end position="29"/>
    </location>
</feature>
<dbReference type="InterPro" id="IPR023620">
    <property type="entry name" value="SmpB"/>
</dbReference>
<dbReference type="PANTHER" id="PTHR30308">
    <property type="entry name" value="TMRNA-BINDING COMPONENT OF TRANS-TRANSLATION TAGGING COMPLEX"/>
    <property type="match status" value="1"/>
</dbReference>
<dbReference type="EMBL" id="CP002353">
    <property type="protein sequence ID" value="ADV62409.1"/>
    <property type="molecule type" value="Genomic_DNA"/>
</dbReference>
<protein>
    <recommendedName>
        <fullName evidence="3">SsrA-binding protein</fullName>
    </recommendedName>
    <alternativeName>
        <fullName evidence="3">Small protein B</fullName>
    </alternativeName>
</protein>
<dbReference type="HAMAP" id="MF_00023">
    <property type="entry name" value="SmpB"/>
    <property type="match status" value="1"/>
</dbReference>
<dbReference type="SUPFAM" id="SSF74982">
    <property type="entry name" value="Small protein B (SmpB)"/>
    <property type="match status" value="1"/>
</dbReference>
<keyword evidence="2 3" id="KW-0694">RNA-binding</keyword>
<evidence type="ECO:0000256" key="1">
    <source>
        <dbReference type="ARBA" id="ARBA00022490"/>
    </source>
</evidence>
<dbReference type="InterPro" id="IPR020081">
    <property type="entry name" value="SsrA-bd_prot_CS"/>
</dbReference>
<name>E8R1X7_ISOPI</name>
<evidence type="ECO:0000256" key="2">
    <source>
        <dbReference type="ARBA" id="ARBA00022884"/>
    </source>
</evidence>
<evidence type="ECO:0000313" key="6">
    <source>
        <dbReference type="Proteomes" id="UP000008631"/>
    </source>
</evidence>
<dbReference type="Proteomes" id="UP000008631">
    <property type="component" value="Chromosome"/>
</dbReference>
<dbReference type="InterPro" id="IPR000037">
    <property type="entry name" value="SsrA-bd_prot"/>
</dbReference>
<evidence type="ECO:0000313" key="5">
    <source>
        <dbReference type="EMBL" id="ADV62409.1"/>
    </source>
</evidence>
<dbReference type="NCBIfam" id="TIGR00086">
    <property type="entry name" value="smpB"/>
    <property type="match status" value="1"/>
</dbReference>
<dbReference type="Pfam" id="PF01668">
    <property type="entry name" value="SmpB"/>
    <property type="match status" value="1"/>
</dbReference>
<keyword evidence="1 3" id="KW-0963">Cytoplasm</keyword>
<keyword evidence="6" id="KW-1185">Reference proteome</keyword>
<dbReference type="GO" id="GO:0005829">
    <property type="term" value="C:cytosol"/>
    <property type="evidence" value="ECO:0007669"/>
    <property type="project" value="TreeGrafter"/>
</dbReference>
<dbReference type="InParanoid" id="E8R1X7"/>
<dbReference type="GO" id="GO:0070929">
    <property type="term" value="P:trans-translation"/>
    <property type="evidence" value="ECO:0007669"/>
    <property type="project" value="UniProtKB-UniRule"/>
</dbReference>
<gene>
    <name evidence="3" type="primary">smpB</name>
    <name evidence="5" type="ordered locus">Isop_1827</name>
</gene>
<comment type="subcellular location">
    <subcellularLocation>
        <location evidence="3">Cytoplasm</location>
    </subcellularLocation>
    <text evidence="3">The tmRNA-SmpB complex associates with stalled 70S ribosomes.</text>
</comment>
<reference evidence="5 6" key="1">
    <citation type="journal article" date="2011" name="Stand. Genomic Sci.">
        <title>Complete genome sequence of Isosphaera pallida type strain (IS1B).</title>
        <authorList>
            <consortium name="US DOE Joint Genome Institute (JGI-PGF)"/>
            <person name="Goker M."/>
            <person name="Cleland D."/>
            <person name="Saunders E."/>
            <person name="Lapidus A."/>
            <person name="Nolan M."/>
            <person name="Lucas S."/>
            <person name="Hammon N."/>
            <person name="Deshpande S."/>
            <person name="Cheng J.F."/>
            <person name="Tapia R."/>
            <person name="Han C."/>
            <person name="Goodwin L."/>
            <person name="Pitluck S."/>
            <person name="Liolios K."/>
            <person name="Pagani I."/>
            <person name="Ivanova N."/>
            <person name="Mavromatis K."/>
            <person name="Pati A."/>
            <person name="Chen A."/>
            <person name="Palaniappan K."/>
            <person name="Land M."/>
            <person name="Hauser L."/>
            <person name="Chang Y.J."/>
            <person name="Jeffries C.D."/>
            <person name="Detter J.C."/>
            <person name="Beck B."/>
            <person name="Woyke T."/>
            <person name="Bristow J."/>
            <person name="Eisen J.A."/>
            <person name="Markowitz V."/>
            <person name="Hugenholtz P."/>
            <person name="Kyrpides N.C."/>
            <person name="Klenk H.P."/>
        </authorList>
    </citation>
    <scope>NUCLEOTIDE SEQUENCE [LARGE SCALE GENOMIC DNA]</scope>
    <source>
        <strain evidence="6">ATCC 43644 / DSM 9630 / IS1B</strain>
    </source>
</reference>
<dbReference type="KEGG" id="ipa:Isop_1827"/>
<comment type="similarity">
    <text evidence="3">Belongs to the SmpB family.</text>
</comment>
<accession>E8R1X7</accession>
<dbReference type="HOGENOM" id="CLU_108953_0_1_0"/>
<dbReference type="PANTHER" id="PTHR30308:SF2">
    <property type="entry name" value="SSRA-BINDING PROTEIN"/>
    <property type="match status" value="1"/>
</dbReference>
<dbReference type="RefSeq" id="WP_013564697.1">
    <property type="nucleotide sequence ID" value="NC_014962.1"/>
</dbReference>
<dbReference type="PROSITE" id="PS01317">
    <property type="entry name" value="SSRP"/>
    <property type="match status" value="1"/>
</dbReference>
<dbReference type="GO" id="GO:0003723">
    <property type="term" value="F:RNA binding"/>
    <property type="evidence" value="ECO:0007669"/>
    <property type="project" value="UniProtKB-UniRule"/>
</dbReference>
<evidence type="ECO:0000256" key="3">
    <source>
        <dbReference type="HAMAP-Rule" id="MF_00023"/>
    </source>
</evidence>
<organism evidence="5 6">
    <name type="scientific">Isosphaera pallida (strain ATCC 43644 / DSM 9630 / IS1B)</name>
    <dbReference type="NCBI Taxonomy" id="575540"/>
    <lineage>
        <taxon>Bacteria</taxon>
        <taxon>Pseudomonadati</taxon>
        <taxon>Planctomycetota</taxon>
        <taxon>Planctomycetia</taxon>
        <taxon>Isosphaerales</taxon>
        <taxon>Isosphaeraceae</taxon>
        <taxon>Isosphaera</taxon>
    </lineage>
</organism>
<comment type="function">
    <text evidence="3">Required for rescue of stalled ribosomes mediated by trans-translation. Binds to transfer-messenger RNA (tmRNA), required for stable association of tmRNA with ribosomes. tmRNA and SmpB together mimic tRNA shape, replacing the anticodon stem-loop with SmpB. tmRNA is encoded by the ssrA gene; the 2 termini fold to resemble tRNA(Ala) and it encodes a 'tag peptide', a short internal open reading frame. During trans-translation Ala-aminoacylated tmRNA acts like a tRNA, entering the A-site of stalled ribosomes, displacing the stalled mRNA. The ribosome then switches to translate the ORF on the tmRNA; the nascent peptide is terminated with the 'tag peptide' encoded by the tmRNA and targeted for degradation. The ribosome is freed to recommence translation, which seems to be the essential function of trans-translation.</text>
</comment>
<dbReference type="AlphaFoldDB" id="E8R1X7"/>
<feature type="compositionally biased region" description="Low complexity" evidence="4">
    <location>
        <begin position="10"/>
        <end position="19"/>
    </location>
</feature>